<dbReference type="AlphaFoldDB" id="X1NN44"/>
<dbReference type="EMBL" id="BARV01015564">
    <property type="protein sequence ID" value="GAI31636.1"/>
    <property type="molecule type" value="Genomic_DNA"/>
</dbReference>
<protein>
    <submittedName>
        <fullName evidence="1">Uncharacterized protein</fullName>
    </submittedName>
</protein>
<organism evidence="1">
    <name type="scientific">marine sediment metagenome</name>
    <dbReference type="NCBI Taxonomy" id="412755"/>
    <lineage>
        <taxon>unclassified sequences</taxon>
        <taxon>metagenomes</taxon>
        <taxon>ecological metagenomes</taxon>
    </lineage>
</organism>
<accession>X1NN44</accession>
<sequence length="49" mass="5971">MNFQIRNQFRFSRIDSIYKLNNKPGLKDNRNKSTIDNYHITIIKKIIFI</sequence>
<reference evidence="1" key="1">
    <citation type="journal article" date="2014" name="Front. Microbiol.">
        <title>High frequency of phylogenetically diverse reductive dehalogenase-homologous genes in deep subseafloor sedimentary metagenomes.</title>
        <authorList>
            <person name="Kawai M."/>
            <person name="Futagami T."/>
            <person name="Toyoda A."/>
            <person name="Takaki Y."/>
            <person name="Nishi S."/>
            <person name="Hori S."/>
            <person name="Arai W."/>
            <person name="Tsubouchi T."/>
            <person name="Morono Y."/>
            <person name="Uchiyama I."/>
            <person name="Ito T."/>
            <person name="Fujiyama A."/>
            <person name="Inagaki F."/>
            <person name="Takami H."/>
        </authorList>
    </citation>
    <scope>NUCLEOTIDE SEQUENCE</scope>
    <source>
        <strain evidence="1">Expedition CK06-06</strain>
    </source>
</reference>
<evidence type="ECO:0000313" key="1">
    <source>
        <dbReference type="EMBL" id="GAI31636.1"/>
    </source>
</evidence>
<gene>
    <name evidence="1" type="ORF">S06H3_26883</name>
</gene>
<proteinExistence type="predicted"/>
<name>X1NN44_9ZZZZ</name>
<comment type="caution">
    <text evidence="1">The sequence shown here is derived from an EMBL/GenBank/DDBJ whole genome shotgun (WGS) entry which is preliminary data.</text>
</comment>